<gene>
    <name evidence="4" type="ORF">HanXRQr2_Chr10g0440751</name>
</gene>
<evidence type="ECO:0000313" key="5">
    <source>
        <dbReference type="Proteomes" id="UP000215914"/>
    </source>
</evidence>
<dbReference type="Gramene" id="mRNA:HanXRQr2_Chr10g0440751">
    <property type="protein sequence ID" value="mRNA:HanXRQr2_Chr10g0440751"/>
    <property type="gene ID" value="HanXRQr2_Chr10g0440751"/>
</dbReference>
<feature type="domain" description="Transposase (putative) gypsy type" evidence="3">
    <location>
        <begin position="70"/>
        <end position="134"/>
    </location>
</feature>
<reference evidence="4" key="1">
    <citation type="journal article" date="2017" name="Nature">
        <title>The sunflower genome provides insights into oil metabolism, flowering and Asterid evolution.</title>
        <authorList>
            <person name="Badouin H."/>
            <person name="Gouzy J."/>
            <person name="Grassa C.J."/>
            <person name="Murat F."/>
            <person name="Staton S.E."/>
            <person name="Cottret L."/>
            <person name="Lelandais-Briere C."/>
            <person name="Owens G.L."/>
            <person name="Carrere S."/>
            <person name="Mayjonade B."/>
            <person name="Legrand L."/>
            <person name="Gill N."/>
            <person name="Kane N.C."/>
            <person name="Bowers J.E."/>
            <person name="Hubner S."/>
            <person name="Bellec A."/>
            <person name="Berard A."/>
            <person name="Berges H."/>
            <person name="Blanchet N."/>
            <person name="Boniface M.C."/>
            <person name="Brunel D."/>
            <person name="Catrice O."/>
            <person name="Chaidir N."/>
            <person name="Claudel C."/>
            <person name="Donnadieu C."/>
            <person name="Faraut T."/>
            <person name="Fievet G."/>
            <person name="Helmstetter N."/>
            <person name="King M."/>
            <person name="Knapp S.J."/>
            <person name="Lai Z."/>
            <person name="Le Paslier M.C."/>
            <person name="Lippi Y."/>
            <person name="Lorenzon L."/>
            <person name="Mandel J.R."/>
            <person name="Marage G."/>
            <person name="Marchand G."/>
            <person name="Marquand E."/>
            <person name="Bret-Mestries E."/>
            <person name="Morien E."/>
            <person name="Nambeesan S."/>
            <person name="Nguyen T."/>
            <person name="Pegot-Espagnet P."/>
            <person name="Pouilly N."/>
            <person name="Raftis F."/>
            <person name="Sallet E."/>
            <person name="Schiex T."/>
            <person name="Thomas J."/>
            <person name="Vandecasteele C."/>
            <person name="Vares D."/>
            <person name="Vear F."/>
            <person name="Vautrin S."/>
            <person name="Crespi M."/>
            <person name="Mangin B."/>
            <person name="Burke J.M."/>
            <person name="Salse J."/>
            <person name="Munos S."/>
            <person name="Vincourt P."/>
            <person name="Rieseberg L.H."/>
            <person name="Langlade N.B."/>
        </authorList>
    </citation>
    <scope>NUCLEOTIDE SEQUENCE</scope>
    <source>
        <tissue evidence="4">Leaves</tissue>
    </source>
</reference>
<proteinExistence type="predicted"/>
<name>A0A9K3HYA2_HELAN</name>
<keyword evidence="1" id="KW-0175">Coiled coil</keyword>
<dbReference type="PANTHER" id="PTHR31099">
    <property type="entry name" value="OS06G0165300 PROTEIN"/>
    <property type="match status" value="1"/>
</dbReference>
<feature type="compositionally biased region" description="Basic and acidic residues" evidence="2">
    <location>
        <begin position="376"/>
        <end position="387"/>
    </location>
</feature>
<organism evidence="4 5">
    <name type="scientific">Helianthus annuus</name>
    <name type="common">Common sunflower</name>
    <dbReference type="NCBI Taxonomy" id="4232"/>
    <lineage>
        <taxon>Eukaryota</taxon>
        <taxon>Viridiplantae</taxon>
        <taxon>Streptophyta</taxon>
        <taxon>Embryophyta</taxon>
        <taxon>Tracheophyta</taxon>
        <taxon>Spermatophyta</taxon>
        <taxon>Magnoliopsida</taxon>
        <taxon>eudicotyledons</taxon>
        <taxon>Gunneridae</taxon>
        <taxon>Pentapetalae</taxon>
        <taxon>asterids</taxon>
        <taxon>campanulids</taxon>
        <taxon>Asterales</taxon>
        <taxon>Asteraceae</taxon>
        <taxon>Asteroideae</taxon>
        <taxon>Heliantheae alliance</taxon>
        <taxon>Heliantheae</taxon>
        <taxon>Helianthus</taxon>
    </lineage>
</organism>
<feature type="coiled-coil region" evidence="1">
    <location>
        <begin position="432"/>
        <end position="467"/>
    </location>
</feature>
<dbReference type="EMBL" id="MNCJ02000325">
    <property type="protein sequence ID" value="KAF5786421.1"/>
    <property type="molecule type" value="Genomic_DNA"/>
</dbReference>
<evidence type="ECO:0000259" key="3">
    <source>
        <dbReference type="Pfam" id="PF04195"/>
    </source>
</evidence>
<evidence type="ECO:0000256" key="2">
    <source>
        <dbReference type="SAM" id="MobiDB-lite"/>
    </source>
</evidence>
<evidence type="ECO:0000313" key="4">
    <source>
        <dbReference type="EMBL" id="KAF5786421.1"/>
    </source>
</evidence>
<dbReference type="PANTHER" id="PTHR31099:SF49">
    <property type="entry name" value="MYOSIN HEAVY CHAIN-LIKE PROTEIN"/>
    <property type="match status" value="1"/>
</dbReference>
<evidence type="ECO:0000256" key="1">
    <source>
        <dbReference type="SAM" id="Coils"/>
    </source>
</evidence>
<reference evidence="4" key="2">
    <citation type="submission" date="2020-06" db="EMBL/GenBank/DDBJ databases">
        <title>Helianthus annuus Genome sequencing and assembly Release 2.</title>
        <authorList>
            <person name="Gouzy J."/>
            <person name="Langlade N."/>
            <person name="Munos S."/>
        </authorList>
    </citation>
    <scope>NUCLEOTIDE SEQUENCE</scope>
    <source>
        <tissue evidence="4">Leaves</tissue>
    </source>
</reference>
<dbReference type="Pfam" id="PF04195">
    <property type="entry name" value="Transposase_28"/>
    <property type="match status" value="1"/>
</dbReference>
<dbReference type="AlphaFoldDB" id="A0A9K3HYA2"/>
<dbReference type="Proteomes" id="UP000215914">
    <property type="component" value="Unassembled WGS sequence"/>
</dbReference>
<comment type="caution">
    <text evidence="4">The sequence shown here is derived from an EMBL/GenBank/DDBJ whole genome shotgun (WGS) entry which is preliminary data.</text>
</comment>
<sequence>MSTGANPSTKRRKYKCRNPPGPDRAVIRWKEEEFQNLVREMGFLPEWGAQFPTPNSTALVAPPGYIALYAAFFREGYFRLPMTKFTADVLTNYGLHISQINALGLPRVTHFEFICRANRVEPTFEMFNVFYSVSYAGGFYSFNSRTSGVIPCSSNPPKSLHDWKHKFFYIRRGVIPIDMHYRAEGEGIPKVDVTINFAQQECYKKLTHKATSISQIEERALVGAGMSMLWVPKNPRGVPVYGYQGKVGYSLLNVLDPKVGGAMIEAIQAEGKPTWLDQIRNRFLHPTSESFAAYANTILARDDEDDFDDTPDPTREEVIVLSSEGSDRSHESLTPHSPRAGPAQRAVDEPVNEPVGDDPLVDSAEKLETRKKKKLDKTEKKEKRVEENVAEVPHKRPSIPPFLDYVVVSDTLSGLDTGSKRTELHPEDDETLTEIVKKKKLLDEKKKELDEQAAAALAAKRAKLQKETHPAPSESEIDMGVFSAKRGNLLEKIYVASGSRGKNFFFCKSC</sequence>
<dbReference type="InterPro" id="IPR007321">
    <property type="entry name" value="Transposase_28"/>
</dbReference>
<keyword evidence="5" id="KW-1185">Reference proteome</keyword>
<accession>A0A9K3HYA2</accession>
<feature type="region of interest" description="Disordered" evidence="2">
    <location>
        <begin position="321"/>
        <end position="392"/>
    </location>
</feature>
<protein>
    <recommendedName>
        <fullName evidence="3">Transposase (putative) gypsy type domain-containing protein</fullName>
    </recommendedName>
</protein>